<accession>A0A075GSX8</accession>
<dbReference type="GO" id="GO:0003735">
    <property type="term" value="F:structural constituent of ribosome"/>
    <property type="evidence" value="ECO:0007669"/>
    <property type="project" value="InterPro"/>
</dbReference>
<dbReference type="PANTHER" id="PTHR11620">
    <property type="entry name" value="60S RIBOSOMAL PROTEIN L23A"/>
    <property type="match status" value="1"/>
</dbReference>
<name>A0A075GSX8_9EURY</name>
<evidence type="ECO:0000256" key="4">
    <source>
        <dbReference type="HAMAP-Rule" id="MF_01369"/>
    </source>
</evidence>
<dbReference type="InterPro" id="IPR013025">
    <property type="entry name" value="Ribosomal_uL23-like"/>
</dbReference>
<evidence type="ECO:0000256" key="2">
    <source>
        <dbReference type="ARBA" id="ARBA00022980"/>
    </source>
</evidence>
<dbReference type="GO" id="GO:0006412">
    <property type="term" value="P:translation"/>
    <property type="evidence" value="ECO:0007669"/>
    <property type="project" value="UniProtKB-UniRule"/>
</dbReference>
<sequence length="84" mass="9625">MSSHRVILSPRSKERALYMLDDNKLEFYVSRISTKADIRKAVQELFQVEALKVNTRITKEGKLAIVRLTPDHSAEDLSNRLGIL</sequence>
<dbReference type="Pfam" id="PF00276">
    <property type="entry name" value="Ribosomal_L23"/>
    <property type="match status" value="1"/>
</dbReference>
<dbReference type="InterPro" id="IPR012678">
    <property type="entry name" value="Ribosomal_uL23/eL15/eS24_sf"/>
</dbReference>
<dbReference type="GO" id="GO:1990904">
    <property type="term" value="C:ribonucleoprotein complex"/>
    <property type="evidence" value="ECO:0007669"/>
    <property type="project" value="UniProtKB-KW"/>
</dbReference>
<organism evidence="5">
    <name type="scientific">uncultured marine group II/III euryarchaeote KM3_18_H05</name>
    <dbReference type="NCBI Taxonomy" id="1457957"/>
    <lineage>
        <taxon>Archaea</taxon>
        <taxon>Methanobacteriati</taxon>
        <taxon>Methanobacteriota</taxon>
        <taxon>environmental samples</taxon>
    </lineage>
</organism>
<comment type="similarity">
    <text evidence="1 4">Belongs to the universal ribosomal protein uL23 family.</text>
</comment>
<dbReference type="SUPFAM" id="SSF54189">
    <property type="entry name" value="Ribosomal proteins S24e, L23 and L15e"/>
    <property type="match status" value="1"/>
</dbReference>
<dbReference type="InterPro" id="IPR012677">
    <property type="entry name" value="Nucleotide-bd_a/b_plait_sf"/>
</dbReference>
<dbReference type="EMBL" id="KF900759">
    <property type="protein sequence ID" value="AIF06085.1"/>
    <property type="molecule type" value="Genomic_DNA"/>
</dbReference>
<reference evidence="5" key="1">
    <citation type="journal article" date="2014" name="Genome Biol. Evol.">
        <title>Pangenome evidence for extensive interdomain horizontal transfer affecting lineage core and shell genes in uncultured planktonic thaumarchaeota and euryarchaeota.</title>
        <authorList>
            <person name="Deschamps P."/>
            <person name="Zivanovic Y."/>
            <person name="Moreira D."/>
            <person name="Rodriguez-Valera F."/>
            <person name="Lopez-Garcia P."/>
        </authorList>
    </citation>
    <scope>NUCLEOTIDE SEQUENCE</scope>
</reference>
<evidence type="ECO:0000256" key="3">
    <source>
        <dbReference type="ARBA" id="ARBA00023274"/>
    </source>
</evidence>
<dbReference type="GO" id="GO:0019843">
    <property type="term" value="F:rRNA binding"/>
    <property type="evidence" value="ECO:0007669"/>
    <property type="project" value="UniProtKB-UniRule"/>
</dbReference>
<dbReference type="Gene3D" id="3.30.70.330">
    <property type="match status" value="1"/>
</dbReference>
<protein>
    <recommendedName>
        <fullName evidence="4">Large ribosomal subunit protein uL23</fullName>
    </recommendedName>
</protein>
<proteinExistence type="inferred from homology"/>
<evidence type="ECO:0000256" key="1">
    <source>
        <dbReference type="ARBA" id="ARBA00006700"/>
    </source>
</evidence>
<gene>
    <name evidence="5" type="primary">RP-L23</name>
    <name evidence="4" type="synonym">rpl23</name>
    <name evidence="5" type="synonym">rplW</name>
</gene>
<keyword evidence="4" id="KW-0694">RNA-binding</keyword>
<keyword evidence="2 4" id="KW-0689">Ribosomal protein</keyword>
<dbReference type="GO" id="GO:0005840">
    <property type="term" value="C:ribosome"/>
    <property type="evidence" value="ECO:0007669"/>
    <property type="project" value="UniProtKB-KW"/>
</dbReference>
<comment type="function">
    <text evidence="4">Binds to 23S rRNA. One of the proteins that surrounds the polypeptide exit tunnel on the outside of the ribosome.</text>
</comment>
<dbReference type="HAMAP" id="MF_01369_A">
    <property type="entry name" value="Ribosomal_uL23_A"/>
    <property type="match status" value="1"/>
</dbReference>
<evidence type="ECO:0000313" key="5">
    <source>
        <dbReference type="EMBL" id="AIF06085.1"/>
    </source>
</evidence>
<keyword evidence="4" id="KW-0699">rRNA-binding</keyword>
<keyword evidence="3 4" id="KW-0687">Ribonucleoprotein</keyword>
<comment type="subunit">
    <text evidence="4">Part of the 50S ribosomal subunit. Contacts protein L29.</text>
</comment>
<dbReference type="AlphaFoldDB" id="A0A075GSX8"/>